<evidence type="ECO:0000256" key="2">
    <source>
        <dbReference type="ARBA" id="ARBA00009045"/>
    </source>
</evidence>
<evidence type="ECO:0000256" key="5">
    <source>
        <dbReference type="ARBA" id="ARBA00022989"/>
    </source>
</evidence>
<dbReference type="Proteomes" id="UP000199306">
    <property type="component" value="Unassembled WGS sequence"/>
</dbReference>
<dbReference type="PANTHER" id="PTHR43731">
    <property type="entry name" value="RHOMBOID PROTEASE"/>
    <property type="match status" value="1"/>
</dbReference>
<dbReference type="GO" id="GO:0016020">
    <property type="term" value="C:membrane"/>
    <property type="evidence" value="ECO:0007669"/>
    <property type="project" value="UniProtKB-SubCell"/>
</dbReference>
<keyword evidence="5 7" id="KW-1133">Transmembrane helix</keyword>
<protein>
    <submittedName>
        <fullName evidence="9">Membrane associated serine protease, rhomboid family</fullName>
    </submittedName>
</protein>
<comment type="subcellular location">
    <subcellularLocation>
        <location evidence="1">Membrane</location>
        <topology evidence="1">Multi-pass membrane protein</topology>
    </subcellularLocation>
</comment>
<keyword evidence="4" id="KW-0378">Hydrolase</keyword>
<evidence type="ECO:0000256" key="4">
    <source>
        <dbReference type="ARBA" id="ARBA00022801"/>
    </source>
</evidence>
<evidence type="ECO:0000256" key="7">
    <source>
        <dbReference type="SAM" id="Phobius"/>
    </source>
</evidence>
<dbReference type="PANTHER" id="PTHR43731:SF14">
    <property type="entry name" value="PRESENILIN-ASSOCIATED RHOMBOID-LIKE PROTEIN, MITOCHONDRIAL"/>
    <property type="match status" value="1"/>
</dbReference>
<feature type="transmembrane region" description="Helical" evidence="7">
    <location>
        <begin position="137"/>
        <end position="157"/>
    </location>
</feature>
<keyword evidence="3 7" id="KW-0812">Transmembrane</keyword>
<dbReference type="RefSeq" id="WP_092013765.1">
    <property type="nucleotide sequence ID" value="NZ_FOXH01000003.1"/>
</dbReference>
<organism evidence="9 10">
    <name type="scientific">Pseudarcicella hirudinis</name>
    <dbReference type="NCBI Taxonomy" id="1079859"/>
    <lineage>
        <taxon>Bacteria</taxon>
        <taxon>Pseudomonadati</taxon>
        <taxon>Bacteroidota</taxon>
        <taxon>Cytophagia</taxon>
        <taxon>Cytophagales</taxon>
        <taxon>Flectobacillaceae</taxon>
        <taxon>Pseudarcicella</taxon>
    </lineage>
</organism>
<dbReference type="EMBL" id="FOXH01000003">
    <property type="protein sequence ID" value="SFP41494.1"/>
    <property type="molecule type" value="Genomic_DNA"/>
</dbReference>
<feature type="transmembrane region" description="Helical" evidence="7">
    <location>
        <begin position="42"/>
        <end position="66"/>
    </location>
</feature>
<evidence type="ECO:0000313" key="10">
    <source>
        <dbReference type="Proteomes" id="UP000199306"/>
    </source>
</evidence>
<feature type="transmembrane region" description="Helical" evidence="7">
    <location>
        <begin position="78"/>
        <end position="98"/>
    </location>
</feature>
<feature type="transmembrane region" description="Helical" evidence="7">
    <location>
        <begin position="110"/>
        <end position="132"/>
    </location>
</feature>
<dbReference type="OrthoDB" id="9807874at2"/>
<name>A0A1I5Q553_9BACT</name>
<evidence type="ECO:0000259" key="8">
    <source>
        <dbReference type="Pfam" id="PF01694"/>
    </source>
</evidence>
<keyword evidence="9" id="KW-0645">Protease</keyword>
<reference evidence="9 10" key="1">
    <citation type="submission" date="2016-10" db="EMBL/GenBank/DDBJ databases">
        <authorList>
            <person name="de Groot N.N."/>
        </authorList>
    </citation>
    <scope>NUCLEOTIDE SEQUENCE [LARGE SCALE GENOMIC DNA]</scope>
    <source>
        <strain evidence="10">E92,LMG 26720,CCM 7988</strain>
    </source>
</reference>
<dbReference type="SUPFAM" id="SSF144091">
    <property type="entry name" value="Rhomboid-like"/>
    <property type="match status" value="1"/>
</dbReference>
<dbReference type="Pfam" id="PF01694">
    <property type="entry name" value="Rhomboid"/>
    <property type="match status" value="1"/>
</dbReference>
<comment type="similarity">
    <text evidence="2">Belongs to the peptidase S54 family.</text>
</comment>
<dbReference type="GO" id="GO:0004252">
    <property type="term" value="F:serine-type endopeptidase activity"/>
    <property type="evidence" value="ECO:0007669"/>
    <property type="project" value="InterPro"/>
</dbReference>
<dbReference type="InterPro" id="IPR035952">
    <property type="entry name" value="Rhomboid-like_sf"/>
</dbReference>
<dbReference type="AlphaFoldDB" id="A0A1I5Q553"/>
<evidence type="ECO:0000256" key="3">
    <source>
        <dbReference type="ARBA" id="ARBA00022692"/>
    </source>
</evidence>
<evidence type="ECO:0000256" key="6">
    <source>
        <dbReference type="ARBA" id="ARBA00023136"/>
    </source>
</evidence>
<accession>A0A1I5Q553</accession>
<sequence length="205" mass="23109">MSLTILLIAATVVISLLAWNNDTLLGKLLMNPFMINRKNEYWRFLTSGFIHADYGHLFFNMLSFYFFGQNIEAVFKEIFGSTGEIYFLILYLGGIILSDVPSYIKNRNNFSYNSLGASGGVSSIIFAGILFFPLDKIYLYGALGIPGIIYALLYVWYSIAMGRRGGDNINHSAHLYGALFGVIFTIAVFPSVVNIFIQQILNWKF</sequence>
<evidence type="ECO:0000256" key="1">
    <source>
        <dbReference type="ARBA" id="ARBA00004141"/>
    </source>
</evidence>
<dbReference type="Gene3D" id="1.20.1540.10">
    <property type="entry name" value="Rhomboid-like"/>
    <property type="match status" value="1"/>
</dbReference>
<dbReference type="GO" id="GO:0006508">
    <property type="term" value="P:proteolysis"/>
    <property type="evidence" value="ECO:0007669"/>
    <property type="project" value="UniProtKB-KW"/>
</dbReference>
<dbReference type="STRING" id="1079859.SAMN04515674_10326"/>
<keyword evidence="10" id="KW-1185">Reference proteome</keyword>
<gene>
    <name evidence="9" type="ORF">SAMN04515674_10326</name>
</gene>
<dbReference type="InterPro" id="IPR022764">
    <property type="entry name" value="Peptidase_S54_rhomboid_dom"/>
</dbReference>
<feature type="domain" description="Peptidase S54 rhomboid" evidence="8">
    <location>
        <begin position="39"/>
        <end position="189"/>
    </location>
</feature>
<keyword evidence="6 7" id="KW-0472">Membrane</keyword>
<feature type="transmembrane region" description="Helical" evidence="7">
    <location>
        <begin position="177"/>
        <end position="197"/>
    </location>
</feature>
<evidence type="ECO:0000313" key="9">
    <source>
        <dbReference type="EMBL" id="SFP41494.1"/>
    </source>
</evidence>
<dbReference type="InterPro" id="IPR050925">
    <property type="entry name" value="Rhomboid_protease_S54"/>
</dbReference>
<proteinExistence type="inferred from homology"/>